<feature type="domain" description="FBD" evidence="1">
    <location>
        <begin position="269"/>
        <end position="345"/>
    </location>
</feature>
<dbReference type="EMBL" id="JAJJMB010012369">
    <property type="protein sequence ID" value="KAI3877735.1"/>
    <property type="molecule type" value="Genomic_DNA"/>
</dbReference>
<sequence length="345" mass="38817">MYKIPHQLLNCKSLRKLSMRKCGGGKTAGITLPKSMCFPQLQVLCLVGFSVSNVEIMEKLLSSCPVLKTFHISDFDVQTQHNLIVESTSLENLVLDTTGCRHLGHTDHGVTSVTKLCAPNLKDFFCKGLMTQEYSFGNFSSLGNAAILMKLKMKSKDETLDTYSKLPVEEKEVYAKSMMKFLVAVHKVVSMRLSFGFLEVLSRAPNLLDCPHFCNLQYLKLEMWFTRDSLRSIAYLLRNSPIIYSVVLTSMESNSEDIGTDWEAGLSLPGMLSRLKIVEIKEVVGCDSELKLLSYLLKNARVLEEVALFFRSSVGSPDRVRQVKQFRDTLRALPTASSNIKIMLF</sequence>
<dbReference type="SUPFAM" id="SSF52047">
    <property type="entry name" value="RNI-like"/>
    <property type="match status" value="1"/>
</dbReference>
<name>A0AAD4SAF5_9MAGN</name>
<dbReference type="Pfam" id="PF08387">
    <property type="entry name" value="FBD"/>
    <property type="match status" value="1"/>
</dbReference>
<protein>
    <recommendedName>
        <fullName evidence="1">FBD domain-containing protein</fullName>
    </recommendedName>
</protein>
<comment type="caution">
    <text evidence="2">The sequence shown here is derived from an EMBL/GenBank/DDBJ whole genome shotgun (WGS) entry which is preliminary data.</text>
</comment>
<gene>
    <name evidence="2" type="ORF">MKW98_020216</name>
</gene>
<dbReference type="InterPro" id="IPR032675">
    <property type="entry name" value="LRR_dom_sf"/>
</dbReference>
<reference evidence="2" key="1">
    <citation type="submission" date="2022-04" db="EMBL/GenBank/DDBJ databases">
        <title>A functionally conserved STORR gene fusion in Papaver species that diverged 16.8 million years ago.</title>
        <authorList>
            <person name="Catania T."/>
        </authorList>
    </citation>
    <scope>NUCLEOTIDE SEQUENCE</scope>
    <source>
        <strain evidence="2">S-188037</strain>
    </source>
</reference>
<accession>A0AAD4SAF5</accession>
<dbReference type="InterPro" id="IPR050232">
    <property type="entry name" value="FBL13/AtMIF1-like"/>
</dbReference>
<dbReference type="AlphaFoldDB" id="A0AAD4SAF5"/>
<dbReference type="Proteomes" id="UP001202328">
    <property type="component" value="Unassembled WGS sequence"/>
</dbReference>
<evidence type="ECO:0000313" key="3">
    <source>
        <dbReference type="Proteomes" id="UP001202328"/>
    </source>
</evidence>
<dbReference type="SMART" id="SM00579">
    <property type="entry name" value="FBD"/>
    <property type="match status" value="1"/>
</dbReference>
<keyword evidence="3" id="KW-1185">Reference proteome</keyword>
<dbReference type="PANTHER" id="PTHR31900:SF30">
    <property type="entry name" value="SUPERFAMILY PROTEIN, PUTATIVE-RELATED"/>
    <property type="match status" value="1"/>
</dbReference>
<dbReference type="PANTHER" id="PTHR31900">
    <property type="entry name" value="F-BOX/RNI SUPERFAMILY PROTEIN-RELATED"/>
    <property type="match status" value="1"/>
</dbReference>
<dbReference type="Gene3D" id="3.80.10.10">
    <property type="entry name" value="Ribonuclease Inhibitor"/>
    <property type="match status" value="1"/>
</dbReference>
<proteinExistence type="predicted"/>
<evidence type="ECO:0000259" key="1">
    <source>
        <dbReference type="SMART" id="SM00579"/>
    </source>
</evidence>
<dbReference type="Pfam" id="PF24758">
    <property type="entry name" value="LRR_At5g56370"/>
    <property type="match status" value="1"/>
</dbReference>
<organism evidence="2 3">
    <name type="scientific">Papaver atlanticum</name>
    <dbReference type="NCBI Taxonomy" id="357466"/>
    <lineage>
        <taxon>Eukaryota</taxon>
        <taxon>Viridiplantae</taxon>
        <taxon>Streptophyta</taxon>
        <taxon>Embryophyta</taxon>
        <taxon>Tracheophyta</taxon>
        <taxon>Spermatophyta</taxon>
        <taxon>Magnoliopsida</taxon>
        <taxon>Ranunculales</taxon>
        <taxon>Papaveraceae</taxon>
        <taxon>Papaveroideae</taxon>
        <taxon>Papaver</taxon>
    </lineage>
</organism>
<dbReference type="InterPro" id="IPR006566">
    <property type="entry name" value="FBD"/>
</dbReference>
<evidence type="ECO:0000313" key="2">
    <source>
        <dbReference type="EMBL" id="KAI3877735.1"/>
    </source>
</evidence>
<dbReference type="InterPro" id="IPR055411">
    <property type="entry name" value="LRR_FXL15/At3g58940/PEG3-like"/>
</dbReference>